<dbReference type="Pfam" id="PF13464">
    <property type="entry name" value="RodZ_C"/>
    <property type="match status" value="1"/>
</dbReference>
<evidence type="ECO:0000256" key="1">
    <source>
        <dbReference type="SAM" id="MobiDB-lite"/>
    </source>
</evidence>
<dbReference type="PANTHER" id="PTHR34475">
    <property type="match status" value="1"/>
</dbReference>
<name>A0A1Z4JKL0_LEPBY</name>
<dbReference type="Pfam" id="PF13413">
    <property type="entry name" value="HTH_25"/>
    <property type="match status" value="1"/>
</dbReference>
<keyword evidence="2" id="KW-0472">Membrane</keyword>
<dbReference type="GO" id="GO:0003677">
    <property type="term" value="F:DNA binding"/>
    <property type="evidence" value="ECO:0007669"/>
    <property type="project" value="InterPro"/>
</dbReference>
<reference evidence="4 5" key="1">
    <citation type="submission" date="2017-06" db="EMBL/GenBank/DDBJ databases">
        <title>Genome sequencing of cyanobaciteial culture collection at National Institute for Environmental Studies (NIES).</title>
        <authorList>
            <person name="Hirose Y."/>
            <person name="Shimura Y."/>
            <person name="Fujisawa T."/>
            <person name="Nakamura Y."/>
            <person name="Kawachi M."/>
        </authorList>
    </citation>
    <scope>NUCLEOTIDE SEQUENCE [LARGE SCALE GENOMIC DNA]</scope>
    <source>
        <strain evidence="4 5">NIES-2135</strain>
    </source>
</reference>
<evidence type="ECO:0000259" key="3">
    <source>
        <dbReference type="Pfam" id="PF13464"/>
    </source>
</evidence>
<dbReference type="PANTHER" id="PTHR34475:SF1">
    <property type="entry name" value="CYTOSKELETON PROTEIN RODZ"/>
    <property type="match status" value="1"/>
</dbReference>
<keyword evidence="2" id="KW-0812">Transmembrane</keyword>
<protein>
    <recommendedName>
        <fullName evidence="3">Cytoskeleton protein RodZ-like C-terminal domain-containing protein</fullName>
    </recommendedName>
</protein>
<dbReference type="EMBL" id="AP018203">
    <property type="protein sequence ID" value="BAY57274.1"/>
    <property type="molecule type" value="Genomic_DNA"/>
</dbReference>
<feature type="compositionally biased region" description="Low complexity" evidence="1">
    <location>
        <begin position="244"/>
        <end position="257"/>
    </location>
</feature>
<organism evidence="4 5">
    <name type="scientific">Leptolyngbya boryana NIES-2135</name>
    <dbReference type="NCBI Taxonomy" id="1973484"/>
    <lineage>
        <taxon>Bacteria</taxon>
        <taxon>Bacillati</taxon>
        <taxon>Cyanobacteriota</taxon>
        <taxon>Cyanophyceae</taxon>
        <taxon>Leptolyngbyales</taxon>
        <taxon>Leptolyngbyaceae</taxon>
        <taxon>Leptolyngbya group</taxon>
        <taxon>Leptolyngbya</taxon>
    </lineage>
</organism>
<proteinExistence type="predicted"/>
<feature type="region of interest" description="Disordered" evidence="1">
    <location>
        <begin position="225"/>
        <end position="268"/>
    </location>
</feature>
<dbReference type="PRINTS" id="PR01217">
    <property type="entry name" value="PRICHEXTENSN"/>
</dbReference>
<accession>A0A1Z4JKL0</accession>
<feature type="compositionally biased region" description="Polar residues" evidence="1">
    <location>
        <begin position="225"/>
        <end position="242"/>
    </location>
</feature>
<keyword evidence="2" id="KW-1133">Transmembrane helix</keyword>
<evidence type="ECO:0000313" key="4">
    <source>
        <dbReference type="EMBL" id="BAY57274.1"/>
    </source>
</evidence>
<feature type="domain" description="Cytoskeleton protein RodZ-like C-terminal" evidence="3">
    <location>
        <begin position="273"/>
        <end position="333"/>
    </location>
</feature>
<dbReference type="InterPro" id="IPR025194">
    <property type="entry name" value="RodZ-like_C"/>
</dbReference>
<evidence type="ECO:0000256" key="2">
    <source>
        <dbReference type="SAM" id="Phobius"/>
    </source>
</evidence>
<dbReference type="Gene3D" id="1.10.260.40">
    <property type="entry name" value="lambda repressor-like DNA-binding domains"/>
    <property type="match status" value="1"/>
</dbReference>
<keyword evidence="5" id="KW-1185">Reference proteome</keyword>
<gene>
    <name evidence="4" type="ORF">NIES2135_41380</name>
</gene>
<evidence type="ECO:0000313" key="5">
    <source>
        <dbReference type="Proteomes" id="UP000217895"/>
    </source>
</evidence>
<sequence length="345" mass="35811">MSAQKEQLKAIATRLSQERQKKSMSLEEIAAKTYIPQRLLIALEDANLDRLPEPVFIQGFIRRFADAIGLDGIALSKEFTVDLSPLPAPATASLISNTIEPQTPKPTALKSSIPKAPEPALPKASEPAVPKAPEPSIPRAAEPPQVVHSEAPTPLPTPKASEPAAIRDPQPAQKLEPTAVRDSVPTPPRISTSEPPARLPLIALAAAIGLGVIGVLASTFVNRQPERSNPSAATSPTVQPSQAPTPGSSAPVASTPSSPTPASPSPGAVNVKMNITEESWVEVLVDGTSVYEGTLTKGTQRTWSGKSVEINTGNAGGVSLSYNNGEAKVMGAAGDLGSATFPPTP</sequence>
<dbReference type="Proteomes" id="UP000217895">
    <property type="component" value="Chromosome"/>
</dbReference>
<feature type="region of interest" description="Disordered" evidence="1">
    <location>
        <begin position="96"/>
        <end position="195"/>
    </location>
</feature>
<dbReference type="AlphaFoldDB" id="A0A1Z4JKL0"/>
<feature type="transmembrane region" description="Helical" evidence="2">
    <location>
        <begin position="199"/>
        <end position="221"/>
    </location>
</feature>
<dbReference type="InterPro" id="IPR010982">
    <property type="entry name" value="Lambda_DNA-bd_dom_sf"/>
</dbReference>
<dbReference type="InterPro" id="IPR050400">
    <property type="entry name" value="Bact_Cytoskel_RodZ"/>
</dbReference>